<protein>
    <submittedName>
        <fullName evidence="2">Uncharacterized protein</fullName>
    </submittedName>
</protein>
<accession>A0ABX9TT99</accession>
<keyword evidence="3" id="KW-1185">Reference proteome</keyword>
<dbReference type="Proteomes" id="UP000280271">
    <property type="component" value="Unassembled WGS sequence"/>
</dbReference>
<organism evidence="2 3">
    <name type="scientific">Acinetobacter chengduensis</name>
    <dbReference type="NCBI Taxonomy" id="2420890"/>
    <lineage>
        <taxon>Bacteria</taxon>
        <taxon>Pseudomonadati</taxon>
        <taxon>Pseudomonadota</taxon>
        <taxon>Gammaproteobacteria</taxon>
        <taxon>Moraxellales</taxon>
        <taxon>Moraxellaceae</taxon>
        <taxon>Acinetobacter</taxon>
    </lineage>
</organism>
<name>A0ABX9TT99_9GAMM</name>
<feature type="transmembrane region" description="Helical" evidence="1">
    <location>
        <begin position="113"/>
        <end position="134"/>
    </location>
</feature>
<evidence type="ECO:0000313" key="2">
    <source>
        <dbReference type="EMBL" id="RLL18973.1"/>
    </source>
</evidence>
<comment type="caution">
    <text evidence="2">The sequence shown here is derived from an EMBL/GenBank/DDBJ whole genome shotgun (WGS) entry which is preliminary data.</text>
</comment>
<proteinExistence type="predicted"/>
<feature type="transmembrane region" description="Helical" evidence="1">
    <location>
        <begin position="51"/>
        <end position="70"/>
    </location>
</feature>
<evidence type="ECO:0000313" key="3">
    <source>
        <dbReference type="Proteomes" id="UP000280271"/>
    </source>
</evidence>
<sequence length="160" mass="17146">MNVKKPALLGAAIRYSLVVAVLQQANLALAEVSKPKDSGLGQFAVQYSDELLVAACIFLMIISSFIGVFYKTPVYGGKPLPMWLKAPVCIAGGFIAFLFCLHVDKALTLLTPIYVGAVSFISPAVIHLVHAVLVQKFGLRLGVDEELLKKLEANASTENG</sequence>
<keyword evidence="1" id="KW-0812">Transmembrane</keyword>
<evidence type="ECO:0000256" key="1">
    <source>
        <dbReference type="SAM" id="Phobius"/>
    </source>
</evidence>
<feature type="transmembrane region" description="Helical" evidence="1">
    <location>
        <begin position="82"/>
        <end position="101"/>
    </location>
</feature>
<gene>
    <name evidence="2" type="ORF">D9K81_14535</name>
</gene>
<keyword evidence="1" id="KW-1133">Transmembrane helix</keyword>
<reference evidence="2 3" key="1">
    <citation type="submission" date="2018-09" db="EMBL/GenBank/DDBJ databases">
        <title>The draft genome of Acinetobacter sp. strains.</title>
        <authorList>
            <person name="Qin J."/>
            <person name="Feng Y."/>
            <person name="Zong Z."/>
        </authorList>
    </citation>
    <scope>NUCLEOTIDE SEQUENCE [LARGE SCALE GENOMIC DNA]</scope>
    <source>
        <strain evidence="2 3">WCHAc060005</strain>
    </source>
</reference>
<keyword evidence="1" id="KW-0472">Membrane</keyword>
<dbReference type="EMBL" id="RCHC01000019">
    <property type="protein sequence ID" value="RLL18973.1"/>
    <property type="molecule type" value="Genomic_DNA"/>
</dbReference>